<evidence type="ECO:0000313" key="5">
    <source>
        <dbReference type="EMBL" id="EXL06805.1"/>
    </source>
</evidence>
<organism evidence="5 7">
    <name type="scientific">Aquamicrobium defluvii</name>
    <dbReference type="NCBI Taxonomy" id="69279"/>
    <lineage>
        <taxon>Bacteria</taxon>
        <taxon>Pseudomonadati</taxon>
        <taxon>Pseudomonadota</taxon>
        <taxon>Alphaproteobacteria</taxon>
        <taxon>Hyphomicrobiales</taxon>
        <taxon>Phyllobacteriaceae</taxon>
        <taxon>Aquamicrobium</taxon>
    </lineage>
</organism>
<dbReference type="PATRIC" id="fig|69279.3.peg.2494"/>
<dbReference type="Proteomes" id="UP000294958">
    <property type="component" value="Unassembled WGS sequence"/>
</dbReference>
<dbReference type="OrthoDB" id="9805770at2"/>
<sequence>MTQTPSDPQGLADRVVPLRGARAMIAQKMRSSLGETAQLTHHADCFADALLARKAALQKDGVRVSVEDLILDAVVTALARHPHMNGTLSEGAVHLSAAVHLGVAIALPGNLLVAPAIFNAGAMDLQSRAAARRDLAERARTNRLTVPEMTGGTFTVSNLGLSRVRYFTPILNTPQIAILGIGRMEEVACRGEDDGPVWRTSMGLSLTFDHQAVDGAPAAAFLSDLCESIEARSG</sequence>
<evidence type="ECO:0000313" key="6">
    <source>
        <dbReference type="EMBL" id="TDR35883.1"/>
    </source>
</evidence>
<keyword evidence="8" id="KW-1185">Reference proteome</keyword>
<name>A0A011VED7_9HYPH</name>
<evidence type="ECO:0000313" key="7">
    <source>
        <dbReference type="Proteomes" id="UP000019849"/>
    </source>
</evidence>
<keyword evidence="6" id="KW-0670">Pyruvate</keyword>
<dbReference type="eggNOG" id="COG0508">
    <property type="taxonomic scope" value="Bacteria"/>
</dbReference>
<keyword evidence="3" id="KW-0012">Acyltransferase</keyword>
<reference evidence="5 7" key="1">
    <citation type="submission" date="2014-02" db="EMBL/GenBank/DDBJ databases">
        <title>Aquamicrobium defluvii Genome sequencing.</title>
        <authorList>
            <person name="Wang X."/>
        </authorList>
    </citation>
    <scope>NUCLEOTIDE SEQUENCE [LARGE SCALE GENOMIC DNA]</scope>
    <source>
        <strain evidence="5 7">W13Z1</strain>
    </source>
</reference>
<dbReference type="AlphaFoldDB" id="A0A011VED7"/>
<dbReference type="PANTHER" id="PTHR43178">
    <property type="entry name" value="DIHYDROLIPOAMIDE ACETYLTRANSFERASE COMPONENT OF PYRUVATE DEHYDROGENASE COMPLEX"/>
    <property type="match status" value="1"/>
</dbReference>
<dbReference type="RefSeq" id="WP_035027002.1">
    <property type="nucleotide sequence ID" value="NZ_KK073888.1"/>
</dbReference>
<gene>
    <name evidence="5" type="ORF">BG36_05545</name>
    <name evidence="6" type="ORF">DES43_10751</name>
</gene>
<dbReference type="SUPFAM" id="SSF52777">
    <property type="entry name" value="CoA-dependent acyltransferases"/>
    <property type="match status" value="1"/>
</dbReference>
<dbReference type="Gene3D" id="3.30.559.10">
    <property type="entry name" value="Chloramphenicol acetyltransferase-like domain"/>
    <property type="match status" value="1"/>
</dbReference>
<evidence type="ECO:0000259" key="4">
    <source>
        <dbReference type="Pfam" id="PF00198"/>
    </source>
</evidence>
<dbReference type="EMBL" id="JENY01000015">
    <property type="protein sequence ID" value="EXL06805.1"/>
    <property type="molecule type" value="Genomic_DNA"/>
</dbReference>
<dbReference type="InterPro" id="IPR050743">
    <property type="entry name" value="2-oxoacid_DH_E2_comp"/>
</dbReference>
<comment type="cofactor">
    <cofactor evidence="1">
        <name>(R)-lipoate</name>
        <dbReference type="ChEBI" id="CHEBI:83088"/>
    </cofactor>
</comment>
<comment type="caution">
    <text evidence="5">The sequence shown here is derived from an EMBL/GenBank/DDBJ whole genome shotgun (WGS) entry which is preliminary data.</text>
</comment>
<keyword evidence="2 6" id="KW-0808">Transferase</keyword>
<dbReference type="InterPro" id="IPR001078">
    <property type="entry name" value="2-oxoacid_DH_actylTfrase"/>
</dbReference>
<dbReference type="HOGENOM" id="CLU_016733_2_1_5"/>
<dbReference type="GO" id="GO:0031405">
    <property type="term" value="F:lipoic acid binding"/>
    <property type="evidence" value="ECO:0007669"/>
    <property type="project" value="TreeGrafter"/>
</dbReference>
<dbReference type="STRING" id="69279.BG36_05545"/>
<dbReference type="PANTHER" id="PTHR43178:SF5">
    <property type="entry name" value="LIPOAMIDE ACYLTRANSFERASE COMPONENT OF BRANCHED-CHAIN ALPHA-KETO ACID DEHYDROGENASE COMPLEX, MITOCHONDRIAL"/>
    <property type="match status" value="1"/>
</dbReference>
<evidence type="ECO:0000256" key="2">
    <source>
        <dbReference type="ARBA" id="ARBA00022679"/>
    </source>
</evidence>
<proteinExistence type="predicted"/>
<dbReference type="EMBL" id="SNZF01000007">
    <property type="protein sequence ID" value="TDR35883.1"/>
    <property type="molecule type" value="Genomic_DNA"/>
</dbReference>
<protein>
    <submittedName>
        <fullName evidence="5">Acetoin dehydrogenase</fullName>
    </submittedName>
    <submittedName>
        <fullName evidence="6">Pyruvate dehydrogenase E2 component (Dihydrolipoamide acetyltransferase)</fullName>
    </submittedName>
</protein>
<dbReference type="Proteomes" id="UP000019849">
    <property type="component" value="Unassembled WGS sequence"/>
</dbReference>
<evidence type="ECO:0000256" key="3">
    <source>
        <dbReference type="ARBA" id="ARBA00023315"/>
    </source>
</evidence>
<dbReference type="InterPro" id="IPR023213">
    <property type="entry name" value="CAT-like_dom_sf"/>
</dbReference>
<feature type="domain" description="2-oxoacid dehydrogenase acyltransferase catalytic" evidence="4">
    <location>
        <begin position="13"/>
        <end position="230"/>
    </location>
</feature>
<dbReference type="GO" id="GO:0016407">
    <property type="term" value="F:acetyltransferase activity"/>
    <property type="evidence" value="ECO:0007669"/>
    <property type="project" value="TreeGrafter"/>
</dbReference>
<dbReference type="GO" id="GO:0005737">
    <property type="term" value="C:cytoplasm"/>
    <property type="evidence" value="ECO:0007669"/>
    <property type="project" value="TreeGrafter"/>
</dbReference>
<reference evidence="6 8" key="2">
    <citation type="submission" date="2019-03" db="EMBL/GenBank/DDBJ databases">
        <title>Genomic Encyclopedia of Type Strains, Phase IV (KMG-IV): sequencing the most valuable type-strain genomes for metagenomic binning, comparative biology and taxonomic classification.</title>
        <authorList>
            <person name="Goeker M."/>
        </authorList>
    </citation>
    <scope>NUCLEOTIDE SEQUENCE [LARGE SCALE GENOMIC DNA]</scope>
    <source>
        <strain evidence="6 8">DSM 11603</strain>
    </source>
</reference>
<evidence type="ECO:0000256" key="1">
    <source>
        <dbReference type="ARBA" id="ARBA00001938"/>
    </source>
</evidence>
<evidence type="ECO:0000313" key="8">
    <source>
        <dbReference type="Proteomes" id="UP000294958"/>
    </source>
</evidence>
<dbReference type="Pfam" id="PF00198">
    <property type="entry name" value="2-oxoacid_dh"/>
    <property type="match status" value="1"/>
</dbReference>
<accession>A0A011VED7</accession>